<organism evidence="2 3">
    <name type="scientific">Brassica cretica</name>
    <name type="common">Mustard</name>
    <dbReference type="NCBI Taxonomy" id="69181"/>
    <lineage>
        <taxon>Eukaryota</taxon>
        <taxon>Viridiplantae</taxon>
        <taxon>Streptophyta</taxon>
        <taxon>Embryophyta</taxon>
        <taxon>Tracheophyta</taxon>
        <taxon>Spermatophyta</taxon>
        <taxon>Magnoliopsida</taxon>
        <taxon>eudicotyledons</taxon>
        <taxon>Gunneridae</taxon>
        <taxon>Pentapetalae</taxon>
        <taxon>rosids</taxon>
        <taxon>malvids</taxon>
        <taxon>Brassicales</taxon>
        <taxon>Brassicaceae</taxon>
        <taxon>Brassiceae</taxon>
        <taxon>Brassica</taxon>
    </lineage>
</organism>
<accession>A0A8S9N4S4</accession>
<feature type="region of interest" description="Disordered" evidence="1">
    <location>
        <begin position="32"/>
        <end position="52"/>
    </location>
</feature>
<protein>
    <submittedName>
        <fullName evidence="2">Uncharacterized protein</fullName>
    </submittedName>
</protein>
<gene>
    <name evidence="2" type="ORF">F2Q69_00045543</name>
</gene>
<feature type="compositionally biased region" description="Basic and acidic residues" evidence="1">
    <location>
        <begin position="32"/>
        <end position="49"/>
    </location>
</feature>
<evidence type="ECO:0000313" key="2">
    <source>
        <dbReference type="EMBL" id="KAF3499924.1"/>
    </source>
</evidence>
<evidence type="ECO:0000313" key="3">
    <source>
        <dbReference type="Proteomes" id="UP000712600"/>
    </source>
</evidence>
<evidence type="ECO:0000256" key="1">
    <source>
        <dbReference type="SAM" id="MobiDB-lite"/>
    </source>
</evidence>
<dbReference type="AlphaFoldDB" id="A0A8S9N4S4"/>
<comment type="caution">
    <text evidence="2">The sequence shown here is derived from an EMBL/GenBank/DDBJ whole genome shotgun (WGS) entry which is preliminary data.</text>
</comment>
<dbReference type="EMBL" id="QGKX02001621">
    <property type="protein sequence ID" value="KAF3499924.1"/>
    <property type="molecule type" value="Genomic_DNA"/>
</dbReference>
<reference evidence="2" key="1">
    <citation type="submission" date="2019-12" db="EMBL/GenBank/DDBJ databases">
        <title>Genome sequencing and annotation of Brassica cretica.</title>
        <authorList>
            <person name="Studholme D.J."/>
            <person name="Sarris P."/>
        </authorList>
    </citation>
    <scope>NUCLEOTIDE SEQUENCE</scope>
    <source>
        <strain evidence="2">PFS-109/04</strain>
        <tissue evidence="2">Leaf</tissue>
    </source>
</reference>
<proteinExistence type="predicted"/>
<dbReference type="Proteomes" id="UP000712600">
    <property type="component" value="Unassembled WGS sequence"/>
</dbReference>
<name>A0A8S9N4S4_BRACR</name>
<sequence>MEEKGHGQNLEATLSQHFAALQKLKNQIARLEKSNKAQGQRPHEGEWRFGDVPGANVENISGCKEESFKEISPDNLLLLGGSTPEMVRAKPTRKVNPKPYSTSQGANQDIRALKMSYLTNQEGLNDEANCYGFYTQERFQANLNRPKIFMEKEIMNFTSQRFLNPSICEYATLEEDSNPKKKRPVPKPIIGVKKSVSYFHKAQYLEKWSRKLKDMIDFPKPAKPVLHLPYLDDPGFTSNQPQE</sequence>